<protein>
    <recommendedName>
        <fullName evidence="14">Protein kinase domain-containing protein</fullName>
    </recommendedName>
</protein>
<evidence type="ECO:0000259" key="14">
    <source>
        <dbReference type="PROSITE" id="PS50011"/>
    </source>
</evidence>
<feature type="domain" description="Protein kinase" evidence="14">
    <location>
        <begin position="496"/>
        <end position="777"/>
    </location>
</feature>
<dbReference type="Pfam" id="PF07714">
    <property type="entry name" value="PK_Tyr_Ser-Thr"/>
    <property type="match status" value="1"/>
</dbReference>
<dbReference type="FunFam" id="1.10.510.10:FF:000252">
    <property type="entry name" value="Receptor-like protein kinase FERONIA"/>
    <property type="match status" value="1"/>
</dbReference>
<evidence type="ECO:0000256" key="9">
    <source>
        <dbReference type="ARBA" id="ARBA00022989"/>
    </source>
</evidence>
<dbReference type="FunFam" id="3.30.200.20:FF:000039">
    <property type="entry name" value="receptor-like protein kinase FERONIA"/>
    <property type="match status" value="1"/>
</dbReference>
<keyword evidence="11" id="KW-0325">Glycoprotein</keyword>
<keyword evidence="2" id="KW-0723">Serine/threonine-protein kinase</keyword>
<evidence type="ECO:0000313" key="16">
    <source>
        <dbReference type="Proteomes" id="UP000886885"/>
    </source>
</evidence>
<keyword evidence="10" id="KW-0472">Membrane</keyword>
<dbReference type="CDD" id="cd14066">
    <property type="entry name" value="STKc_IRAK"/>
    <property type="match status" value="1"/>
</dbReference>
<dbReference type="GO" id="GO:0009506">
    <property type="term" value="C:plasmodesma"/>
    <property type="evidence" value="ECO:0007669"/>
    <property type="project" value="TreeGrafter"/>
</dbReference>
<dbReference type="InterPro" id="IPR045272">
    <property type="entry name" value="ANXUR1/2-like"/>
</dbReference>
<keyword evidence="6 12" id="KW-0547">Nucleotide-binding</keyword>
<dbReference type="PANTHER" id="PTHR27003:SF330">
    <property type="entry name" value="PROTEIN KINASE DOMAIN-CONTAINING PROTEIN"/>
    <property type="match status" value="1"/>
</dbReference>
<reference evidence="15" key="1">
    <citation type="journal article" date="2020" name="bioRxiv">
        <title>Hybrid origin of Populus tomentosa Carr. identified through genome sequencing and phylogenomic analysis.</title>
        <authorList>
            <person name="An X."/>
            <person name="Gao K."/>
            <person name="Chen Z."/>
            <person name="Li J."/>
            <person name="Yang X."/>
            <person name="Yang X."/>
            <person name="Zhou J."/>
            <person name="Guo T."/>
            <person name="Zhao T."/>
            <person name="Huang S."/>
            <person name="Miao D."/>
            <person name="Khan W.U."/>
            <person name="Rao P."/>
            <person name="Ye M."/>
            <person name="Lei B."/>
            <person name="Liao W."/>
            <person name="Wang J."/>
            <person name="Ji L."/>
            <person name="Li Y."/>
            <person name="Guo B."/>
            <person name="Mustafa N.S."/>
            <person name="Li S."/>
            <person name="Yun Q."/>
            <person name="Keller S.R."/>
            <person name="Mao J."/>
            <person name="Zhang R."/>
            <person name="Strauss S.H."/>
        </authorList>
    </citation>
    <scope>NUCLEOTIDE SEQUENCE</scope>
    <source>
        <strain evidence="15">GM15</strain>
        <tissue evidence="15">Leaf</tissue>
    </source>
</reference>
<dbReference type="Proteomes" id="UP000886885">
    <property type="component" value="Chromosome 10D"/>
</dbReference>
<sequence length="837" mass="93173">MKTENRNENSLLAPITFLPFFFIACCTLPSSADMPSFYTAYDCSPSDSSNDAGFPDSKRYKFDFSSVSRVYAIDPSNREKPRISACFFRKQITLPFSVSDGPKFLRLYFKPVTYSGLDVSKALFSISVGPYTLITTSESSYSKYFPNSDYAIREFCVNTDGQILNVTFTPSPKVLGAYAFVNKIEIVSTPSKLYIQEDAPLSLVGKPSHYSMGNSTALEMMHRMNVGGDVISELNDTGMFRRWTRDDDYFMSDDGNTSIVESQVEVKSSLLVPAYAAPLQVYTSARTILHTTESKYRARWRFPVDYGFYYLVRLHFCEISRTINRDGQRVFSIYINNQTAEDHADVFNWSHGAGIPIYRDYVVNFSSYGEGVKYLSIALGSTDGSSAKFGGPILNGLEIFKLSDFSNNLAGPHPFGVIVAPHPHFSVRDAESYDVVIVARVAGGLLLAYCAIGFLGYSCLFSSRSNGQKKSSKQDQSLGYCRIFTIAETKSATNNFADGLLIGTGGFGTVYKGSIDGGITNVAIKRANRSSHQGLKEFQAEISMLSKLRHGHIVSLIGCCTEEKEMILVYEYMAQGTLRDHLYKTQKPPLPWKQRLKICIGAARGLHYLHTGAKHAIIHRDIKTTNILLDEKWVPKVSDFGLSKLGPNNMTDSESHVSTIVKGSFGYLDPEYYRRQKLTEKSDVYSFGVVLFEVLCARPAVIPMGEIGEDEHEKVSLAEWALLCCQMGTLDQIIDPYLKGEIAPDCFKTFAGVARKCLEDRGSERPTMGDVLWNLELAMQQQEGVGQQEVSRVQKEANGTMNGDLRIMIDNQRCSGFDISDPNPGVEFSDIMVPTGR</sequence>
<dbReference type="PROSITE" id="PS00107">
    <property type="entry name" value="PROTEIN_KINASE_ATP"/>
    <property type="match status" value="1"/>
</dbReference>
<dbReference type="InterPro" id="IPR000719">
    <property type="entry name" value="Prot_kinase_dom"/>
</dbReference>
<dbReference type="PROSITE" id="PS51257">
    <property type="entry name" value="PROKAR_LIPOPROTEIN"/>
    <property type="match status" value="1"/>
</dbReference>
<keyword evidence="7" id="KW-0418">Kinase</keyword>
<evidence type="ECO:0000256" key="7">
    <source>
        <dbReference type="ARBA" id="ARBA00022777"/>
    </source>
</evidence>
<evidence type="ECO:0000256" key="4">
    <source>
        <dbReference type="ARBA" id="ARBA00022692"/>
    </source>
</evidence>
<evidence type="ECO:0000256" key="3">
    <source>
        <dbReference type="ARBA" id="ARBA00022679"/>
    </source>
</evidence>
<accession>A0A8X7YV67</accession>
<evidence type="ECO:0000256" key="1">
    <source>
        <dbReference type="ARBA" id="ARBA00004479"/>
    </source>
</evidence>
<feature type="chain" id="PRO_5036461883" description="Protein kinase domain-containing protein" evidence="13">
    <location>
        <begin position="33"/>
        <end position="837"/>
    </location>
</feature>
<name>A0A8X7YV67_POPTO</name>
<evidence type="ECO:0000256" key="5">
    <source>
        <dbReference type="ARBA" id="ARBA00022729"/>
    </source>
</evidence>
<keyword evidence="8 12" id="KW-0067">ATP-binding</keyword>
<evidence type="ECO:0000256" key="12">
    <source>
        <dbReference type="PROSITE-ProRule" id="PRU10141"/>
    </source>
</evidence>
<keyword evidence="5 13" id="KW-0732">Signal</keyword>
<comment type="subcellular location">
    <subcellularLocation>
        <location evidence="1">Membrane</location>
        <topology evidence="1">Single-pass type I membrane protein</topology>
    </subcellularLocation>
</comment>
<evidence type="ECO:0000256" key="13">
    <source>
        <dbReference type="SAM" id="SignalP"/>
    </source>
</evidence>
<feature type="signal peptide" evidence="13">
    <location>
        <begin position="1"/>
        <end position="32"/>
    </location>
</feature>
<organism evidence="15 16">
    <name type="scientific">Populus tomentosa</name>
    <name type="common">Chinese white poplar</name>
    <dbReference type="NCBI Taxonomy" id="118781"/>
    <lineage>
        <taxon>Eukaryota</taxon>
        <taxon>Viridiplantae</taxon>
        <taxon>Streptophyta</taxon>
        <taxon>Embryophyta</taxon>
        <taxon>Tracheophyta</taxon>
        <taxon>Spermatophyta</taxon>
        <taxon>Magnoliopsida</taxon>
        <taxon>eudicotyledons</taxon>
        <taxon>Gunneridae</taxon>
        <taxon>Pentapetalae</taxon>
        <taxon>rosids</taxon>
        <taxon>fabids</taxon>
        <taxon>Malpighiales</taxon>
        <taxon>Salicaceae</taxon>
        <taxon>Saliceae</taxon>
        <taxon>Populus</taxon>
    </lineage>
</organism>
<evidence type="ECO:0000313" key="15">
    <source>
        <dbReference type="EMBL" id="KAG6757859.1"/>
    </source>
</evidence>
<dbReference type="OrthoDB" id="1564388at2759"/>
<proteinExistence type="predicted"/>
<evidence type="ECO:0000256" key="6">
    <source>
        <dbReference type="ARBA" id="ARBA00022741"/>
    </source>
</evidence>
<dbReference type="InterPro" id="IPR008271">
    <property type="entry name" value="Ser/Thr_kinase_AS"/>
</dbReference>
<feature type="binding site" evidence="12">
    <location>
        <position position="525"/>
    </location>
    <ligand>
        <name>ATP</name>
        <dbReference type="ChEBI" id="CHEBI:30616"/>
    </ligand>
</feature>
<dbReference type="GO" id="GO:0004714">
    <property type="term" value="F:transmembrane receptor protein tyrosine kinase activity"/>
    <property type="evidence" value="ECO:0007669"/>
    <property type="project" value="InterPro"/>
</dbReference>
<evidence type="ECO:0000256" key="2">
    <source>
        <dbReference type="ARBA" id="ARBA00022527"/>
    </source>
</evidence>
<keyword evidence="16" id="KW-1185">Reference proteome</keyword>
<dbReference type="InterPro" id="IPR001245">
    <property type="entry name" value="Ser-Thr/Tyr_kinase_cat_dom"/>
</dbReference>
<dbReference type="AlphaFoldDB" id="A0A8X7YV67"/>
<keyword evidence="3" id="KW-0808">Transferase</keyword>
<dbReference type="EMBL" id="JAAWWB010000020">
    <property type="protein sequence ID" value="KAG6757859.1"/>
    <property type="molecule type" value="Genomic_DNA"/>
</dbReference>
<dbReference type="GO" id="GO:0004674">
    <property type="term" value="F:protein serine/threonine kinase activity"/>
    <property type="evidence" value="ECO:0007669"/>
    <property type="project" value="UniProtKB-KW"/>
</dbReference>
<keyword evidence="4" id="KW-0812">Transmembrane</keyword>
<dbReference type="PROSITE" id="PS50011">
    <property type="entry name" value="PROTEIN_KINASE_DOM"/>
    <property type="match status" value="1"/>
</dbReference>
<evidence type="ECO:0000256" key="8">
    <source>
        <dbReference type="ARBA" id="ARBA00022840"/>
    </source>
</evidence>
<evidence type="ECO:0000256" key="10">
    <source>
        <dbReference type="ARBA" id="ARBA00023136"/>
    </source>
</evidence>
<comment type="caution">
    <text evidence="15">The sequence shown here is derived from an EMBL/GenBank/DDBJ whole genome shotgun (WGS) entry which is preliminary data.</text>
</comment>
<dbReference type="InterPro" id="IPR017441">
    <property type="entry name" value="Protein_kinase_ATP_BS"/>
</dbReference>
<dbReference type="FunFam" id="2.60.120.430:FF:000003">
    <property type="entry name" value="FERONIA receptor-like kinase"/>
    <property type="match status" value="1"/>
</dbReference>
<dbReference type="Pfam" id="PF12819">
    <property type="entry name" value="Malectin_like"/>
    <property type="match status" value="1"/>
</dbReference>
<dbReference type="PANTHER" id="PTHR27003">
    <property type="entry name" value="OS07G0166700 PROTEIN"/>
    <property type="match status" value="1"/>
</dbReference>
<dbReference type="PROSITE" id="PS00108">
    <property type="entry name" value="PROTEIN_KINASE_ST"/>
    <property type="match status" value="1"/>
</dbReference>
<dbReference type="InterPro" id="IPR024788">
    <property type="entry name" value="Malectin-like_Carb-bd_dom"/>
</dbReference>
<dbReference type="GO" id="GO:0005886">
    <property type="term" value="C:plasma membrane"/>
    <property type="evidence" value="ECO:0007669"/>
    <property type="project" value="TreeGrafter"/>
</dbReference>
<evidence type="ECO:0000256" key="11">
    <source>
        <dbReference type="ARBA" id="ARBA00023180"/>
    </source>
</evidence>
<gene>
    <name evidence="15" type="ORF">POTOM_038185</name>
</gene>
<keyword evidence="9" id="KW-1133">Transmembrane helix</keyword>
<dbReference type="SMART" id="SM00220">
    <property type="entry name" value="S_TKc"/>
    <property type="match status" value="1"/>
</dbReference>
<dbReference type="GO" id="GO:0005524">
    <property type="term" value="F:ATP binding"/>
    <property type="evidence" value="ECO:0007669"/>
    <property type="project" value="UniProtKB-UniRule"/>
</dbReference>
<dbReference type="FunFam" id="2.60.120.430:FF:000007">
    <property type="entry name" value="FERONIA receptor-like kinase"/>
    <property type="match status" value="1"/>
</dbReference>
<dbReference type="GO" id="GO:0010038">
    <property type="term" value="P:response to metal ion"/>
    <property type="evidence" value="ECO:0007669"/>
    <property type="project" value="UniProtKB-ARBA"/>
</dbReference>